<sequence>MALLKPQPTTRPRGDSVSSDSSFRSAISFHSDTSYQSASSFVAVGFAEAVEPPGFATSPGNNGPTTHGRRNSTTSPSSTDSGVYMSSGTPLHSDNTAGPSNSNPSSSIPSASSTSSVHLHHTESTNSNPSADSDSPSVSTTSSTTKDDAGNQQSRNEGAHSD</sequence>
<feature type="region of interest" description="Disordered" evidence="1">
    <location>
        <begin position="51"/>
        <end position="162"/>
    </location>
</feature>
<feature type="region of interest" description="Disordered" evidence="1">
    <location>
        <begin position="1"/>
        <end position="22"/>
    </location>
</feature>
<gene>
    <name evidence="2" type="ORF">M431DRAFT_485190</name>
</gene>
<feature type="compositionally biased region" description="Low complexity" evidence="1">
    <location>
        <begin position="124"/>
        <end position="144"/>
    </location>
</feature>
<accession>A0A2T4A2P9</accession>
<keyword evidence="3" id="KW-1185">Reference proteome</keyword>
<proteinExistence type="predicted"/>
<dbReference type="EMBL" id="KZ679686">
    <property type="protein sequence ID" value="PTB51342.1"/>
    <property type="molecule type" value="Genomic_DNA"/>
</dbReference>
<name>A0A2T4A2P9_TRIHA</name>
<evidence type="ECO:0000313" key="2">
    <source>
        <dbReference type="EMBL" id="PTB51342.1"/>
    </source>
</evidence>
<feature type="compositionally biased region" description="Low complexity" evidence="1">
    <location>
        <begin position="95"/>
        <end position="116"/>
    </location>
</feature>
<dbReference type="RefSeq" id="XP_024771019.1">
    <property type="nucleotide sequence ID" value="XM_024916260.1"/>
</dbReference>
<evidence type="ECO:0000313" key="3">
    <source>
        <dbReference type="Proteomes" id="UP000241690"/>
    </source>
</evidence>
<reference evidence="2 3" key="1">
    <citation type="submission" date="2016-07" db="EMBL/GenBank/DDBJ databases">
        <title>Multiple horizontal gene transfer events from other fungi enriched the ability of initially mycotrophic Trichoderma (Ascomycota) to feed on dead plant biomass.</title>
        <authorList>
            <consortium name="DOE Joint Genome Institute"/>
            <person name="Aerts A."/>
            <person name="Atanasova L."/>
            <person name="Chenthamara K."/>
            <person name="Zhang J."/>
            <person name="Grujic M."/>
            <person name="Henrissat B."/>
            <person name="Kuo A."/>
            <person name="Salamov A."/>
            <person name="Lipzen A."/>
            <person name="Labutti K."/>
            <person name="Barry K."/>
            <person name="Miao Y."/>
            <person name="Rahimi M.J."/>
            <person name="Shen Q."/>
            <person name="Grigoriev I.V."/>
            <person name="Kubicek C.P."/>
            <person name="Druzhinina I.S."/>
        </authorList>
    </citation>
    <scope>NUCLEOTIDE SEQUENCE [LARGE SCALE GENOMIC DNA]</scope>
    <source>
        <strain evidence="2 3">CBS 226.95</strain>
    </source>
</reference>
<feature type="compositionally biased region" description="Polar residues" evidence="1">
    <location>
        <begin position="58"/>
        <end position="94"/>
    </location>
</feature>
<protein>
    <submittedName>
        <fullName evidence="2">Uncharacterized protein</fullName>
    </submittedName>
</protein>
<dbReference type="AlphaFoldDB" id="A0A2T4A2P9"/>
<evidence type="ECO:0000256" key="1">
    <source>
        <dbReference type="SAM" id="MobiDB-lite"/>
    </source>
</evidence>
<dbReference type="Proteomes" id="UP000241690">
    <property type="component" value="Unassembled WGS sequence"/>
</dbReference>
<dbReference type="GeneID" id="36624829"/>
<organism evidence="2 3">
    <name type="scientific">Trichoderma harzianum CBS 226.95</name>
    <dbReference type="NCBI Taxonomy" id="983964"/>
    <lineage>
        <taxon>Eukaryota</taxon>
        <taxon>Fungi</taxon>
        <taxon>Dikarya</taxon>
        <taxon>Ascomycota</taxon>
        <taxon>Pezizomycotina</taxon>
        <taxon>Sordariomycetes</taxon>
        <taxon>Hypocreomycetidae</taxon>
        <taxon>Hypocreales</taxon>
        <taxon>Hypocreaceae</taxon>
        <taxon>Trichoderma</taxon>
    </lineage>
</organism>